<evidence type="ECO:0000313" key="2">
    <source>
        <dbReference type="EMBL" id="HCC42157.1"/>
    </source>
</evidence>
<name>A0A3D0ZPC9_UNCKA</name>
<feature type="signal peptide" evidence="1">
    <location>
        <begin position="1"/>
        <end position="25"/>
    </location>
</feature>
<protein>
    <submittedName>
        <fullName evidence="2">Uncharacterized protein</fullName>
    </submittedName>
</protein>
<organism evidence="2 3">
    <name type="scientific">candidate division WWE3 bacterium</name>
    <dbReference type="NCBI Taxonomy" id="2053526"/>
    <lineage>
        <taxon>Bacteria</taxon>
        <taxon>Katanobacteria</taxon>
    </lineage>
</organism>
<feature type="chain" id="PRO_5017589186" evidence="1">
    <location>
        <begin position="26"/>
        <end position="210"/>
    </location>
</feature>
<evidence type="ECO:0000256" key="1">
    <source>
        <dbReference type="SAM" id="SignalP"/>
    </source>
</evidence>
<sequence>MKAKRFLSVFVALVMVMMVVSPVLADKPIGFDPVTGAETAWSNSGCAKIQDGTITDSAGVPLTVGFDEFGYNYQAHLFVGTYDTSDRVADGKYWGSTVDYADDALQMKWSDEWLSNVDCDNNKKLDRGLANGVSTGSSRGWLTNHVNGDYIDANEVSQHYTYFVKIGYVGTGGSLWGTFDIFEEIYNDPAGGYHGVAILTDPGLGQFIEH</sequence>
<accession>A0A3D0ZPC9</accession>
<proteinExistence type="predicted"/>
<dbReference type="EMBL" id="DOZN01000009">
    <property type="protein sequence ID" value="HCC42157.1"/>
    <property type="molecule type" value="Genomic_DNA"/>
</dbReference>
<reference evidence="2 3" key="1">
    <citation type="journal article" date="2018" name="Nat. Biotechnol.">
        <title>A standardized bacterial taxonomy based on genome phylogeny substantially revises the tree of life.</title>
        <authorList>
            <person name="Parks D.H."/>
            <person name="Chuvochina M."/>
            <person name="Waite D.W."/>
            <person name="Rinke C."/>
            <person name="Skarshewski A."/>
            <person name="Chaumeil P.A."/>
            <person name="Hugenholtz P."/>
        </authorList>
    </citation>
    <scope>NUCLEOTIDE SEQUENCE [LARGE SCALE GENOMIC DNA]</scope>
    <source>
        <strain evidence="2">UBA11701</strain>
    </source>
</reference>
<gene>
    <name evidence="2" type="ORF">DEP93_01665</name>
</gene>
<dbReference type="Proteomes" id="UP000263336">
    <property type="component" value="Unassembled WGS sequence"/>
</dbReference>
<dbReference type="AlphaFoldDB" id="A0A3D0ZPC9"/>
<keyword evidence="1" id="KW-0732">Signal</keyword>
<evidence type="ECO:0000313" key="3">
    <source>
        <dbReference type="Proteomes" id="UP000263336"/>
    </source>
</evidence>
<comment type="caution">
    <text evidence="2">The sequence shown here is derived from an EMBL/GenBank/DDBJ whole genome shotgun (WGS) entry which is preliminary data.</text>
</comment>